<gene>
    <name evidence="3" type="ORF">M569_13639</name>
</gene>
<comment type="caution">
    <text evidence="3">The sequence shown here is derived from an EMBL/GenBank/DDBJ whole genome shotgun (WGS) entry which is preliminary data.</text>
</comment>
<evidence type="ECO:0000313" key="3">
    <source>
        <dbReference type="EMBL" id="EPS61162.1"/>
    </source>
</evidence>
<dbReference type="InterPro" id="IPR037138">
    <property type="entry name" value="His_deacetylse_dom_sf"/>
</dbReference>
<proteinExistence type="predicted"/>
<keyword evidence="1" id="KW-0678">Repressor</keyword>
<dbReference type="AlphaFoldDB" id="S8DN68"/>
<dbReference type="EMBL" id="AUSU01007041">
    <property type="protein sequence ID" value="EPS61162.1"/>
    <property type="molecule type" value="Genomic_DNA"/>
</dbReference>
<dbReference type="Gene3D" id="3.40.800.20">
    <property type="entry name" value="Histone deacetylase domain"/>
    <property type="match status" value="1"/>
</dbReference>
<sequence length="78" mass="9092">TAVAVDVEPENNLPYNEYYEYFGPDYTLHIEPKPMENLNTERDLEKIRNMLLEQISRIEHAPSVPFKVMPATTQVPDE</sequence>
<dbReference type="SUPFAM" id="SSF52768">
    <property type="entry name" value="Arginase/deacetylase"/>
    <property type="match status" value="1"/>
</dbReference>
<protein>
    <submittedName>
        <fullName evidence="3">Uncharacterized protein</fullName>
    </submittedName>
</protein>
<dbReference type="GO" id="GO:0006325">
    <property type="term" value="P:chromatin organization"/>
    <property type="evidence" value="ECO:0007669"/>
    <property type="project" value="UniProtKB-KW"/>
</dbReference>
<keyword evidence="4" id="KW-1185">Reference proteome</keyword>
<evidence type="ECO:0000256" key="2">
    <source>
        <dbReference type="ARBA" id="ARBA00022853"/>
    </source>
</evidence>
<organism evidence="3 4">
    <name type="scientific">Genlisea aurea</name>
    <dbReference type="NCBI Taxonomy" id="192259"/>
    <lineage>
        <taxon>Eukaryota</taxon>
        <taxon>Viridiplantae</taxon>
        <taxon>Streptophyta</taxon>
        <taxon>Embryophyta</taxon>
        <taxon>Tracheophyta</taxon>
        <taxon>Spermatophyta</taxon>
        <taxon>Magnoliopsida</taxon>
        <taxon>eudicotyledons</taxon>
        <taxon>Gunneridae</taxon>
        <taxon>Pentapetalae</taxon>
        <taxon>asterids</taxon>
        <taxon>lamiids</taxon>
        <taxon>Lamiales</taxon>
        <taxon>Lentibulariaceae</taxon>
        <taxon>Genlisea</taxon>
    </lineage>
</organism>
<feature type="non-terminal residue" evidence="3">
    <location>
        <position position="78"/>
    </location>
</feature>
<evidence type="ECO:0000313" key="4">
    <source>
        <dbReference type="Proteomes" id="UP000015453"/>
    </source>
</evidence>
<name>S8DN68_9LAMI</name>
<dbReference type="InterPro" id="IPR023696">
    <property type="entry name" value="Ureohydrolase_dom_sf"/>
</dbReference>
<dbReference type="Proteomes" id="UP000015453">
    <property type="component" value="Unassembled WGS sequence"/>
</dbReference>
<keyword evidence="2" id="KW-0156">Chromatin regulator</keyword>
<reference evidence="3 4" key="1">
    <citation type="journal article" date="2013" name="BMC Genomics">
        <title>The miniature genome of a carnivorous plant Genlisea aurea contains a low number of genes and short non-coding sequences.</title>
        <authorList>
            <person name="Leushkin E.V."/>
            <person name="Sutormin R.A."/>
            <person name="Nabieva E.R."/>
            <person name="Penin A.A."/>
            <person name="Kondrashov A.S."/>
            <person name="Logacheva M.D."/>
        </authorList>
    </citation>
    <scope>NUCLEOTIDE SEQUENCE [LARGE SCALE GENOMIC DNA]</scope>
</reference>
<feature type="non-terminal residue" evidence="3">
    <location>
        <position position="1"/>
    </location>
</feature>
<dbReference type="OrthoDB" id="1925057at2759"/>
<evidence type="ECO:0000256" key="1">
    <source>
        <dbReference type="ARBA" id="ARBA00022491"/>
    </source>
</evidence>
<accession>S8DN68</accession>